<feature type="transmembrane region" description="Helical" evidence="1">
    <location>
        <begin position="111"/>
        <end position="134"/>
    </location>
</feature>
<keyword evidence="3" id="KW-1185">Reference proteome</keyword>
<dbReference type="BioCyc" id="CSTA292563:G1353-692-MONOMER"/>
<dbReference type="STRING" id="292563.Cyast_0687"/>
<organism evidence="2 3">
    <name type="scientific">Cyanobacterium stanieri (strain ATCC 29140 / PCC 7202)</name>
    <dbReference type="NCBI Taxonomy" id="292563"/>
    <lineage>
        <taxon>Bacteria</taxon>
        <taxon>Bacillati</taxon>
        <taxon>Cyanobacteriota</taxon>
        <taxon>Cyanophyceae</taxon>
        <taxon>Oscillatoriophycideae</taxon>
        <taxon>Chroococcales</taxon>
        <taxon>Geminocystaceae</taxon>
        <taxon>Cyanobacterium</taxon>
    </lineage>
</organism>
<dbReference type="eggNOG" id="ENOG502ZFER">
    <property type="taxonomic scope" value="Bacteria"/>
</dbReference>
<evidence type="ECO:0000313" key="2">
    <source>
        <dbReference type="EMBL" id="AFZ46663.1"/>
    </source>
</evidence>
<dbReference type="HOGENOM" id="CLU_1072895_0_0_3"/>
<keyword evidence="1" id="KW-1133">Transmembrane helix</keyword>
<evidence type="ECO:0000313" key="3">
    <source>
        <dbReference type="Proteomes" id="UP000010483"/>
    </source>
</evidence>
<sequence length="255" mass="29447">MLIRLYLYLVVSLLLGIGVLHLLPRLGEAGKKMGDRLCYAPGIDLALAYFMLLPLIVGSVFAQWQGVSIALLAEISSLWVWIIAHESLHKKPPANIHGTLSGMVGKWRNHLAVWITALAIPIFWFVRLGEIIVYPPLTWLIKLPKYEAKEWVNVSRQKFEGLIGYDLIWCLYCDWMTGVWSLGSEMLRNVESFWCPIRFYSDKKCENCQLDFPDIEHGWVSHQGTMEDVTKLLGEKYNDSQEQRPWFNHPSRKQD</sequence>
<feature type="transmembrane region" description="Helical" evidence="1">
    <location>
        <begin position="36"/>
        <end position="57"/>
    </location>
</feature>
<accession>K9YKP0</accession>
<protein>
    <submittedName>
        <fullName evidence="2">Uncharacterized protein</fullName>
    </submittedName>
</protein>
<gene>
    <name evidence="2" type="ordered locus">Cyast_0687</name>
</gene>
<proteinExistence type="predicted"/>
<reference evidence="3" key="1">
    <citation type="journal article" date="2013" name="Proc. Natl. Acad. Sci. U.S.A.">
        <title>Improving the coverage of the cyanobacterial phylum using diversity-driven genome sequencing.</title>
        <authorList>
            <person name="Shih P.M."/>
            <person name="Wu D."/>
            <person name="Latifi A."/>
            <person name="Axen S.D."/>
            <person name="Fewer D.P."/>
            <person name="Talla E."/>
            <person name="Calteau A."/>
            <person name="Cai F."/>
            <person name="Tandeau de Marsac N."/>
            <person name="Rippka R."/>
            <person name="Herdman M."/>
            <person name="Sivonen K."/>
            <person name="Coursin T."/>
            <person name="Laurent T."/>
            <person name="Goodwin L."/>
            <person name="Nolan M."/>
            <person name="Davenport K.W."/>
            <person name="Han C.S."/>
            <person name="Rubin E.M."/>
            <person name="Eisen J.A."/>
            <person name="Woyke T."/>
            <person name="Gugger M."/>
            <person name="Kerfeld C.A."/>
        </authorList>
    </citation>
    <scope>NUCLEOTIDE SEQUENCE [LARGE SCALE GENOMIC DNA]</scope>
    <source>
        <strain evidence="3">ATCC 29140 / PCC 7202</strain>
    </source>
</reference>
<feature type="transmembrane region" description="Helical" evidence="1">
    <location>
        <begin position="6"/>
        <end position="24"/>
    </location>
</feature>
<feature type="transmembrane region" description="Helical" evidence="1">
    <location>
        <begin position="63"/>
        <end position="84"/>
    </location>
</feature>
<keyword evidence="1" id="KW-0812">Transmembrane</keyword>
<evidence type="ECO:0000256" key="1">
    <source>
        <dbReference type="SAM" id="Phobius"/>
    </source>
</evidence>
<dbReference type="EMBL" id="CP003940">
    <property type="protein sequence ID" value="AFZ46663.1"/>
    <property type="molecule type" value="Genomic_DNA"/>
</dbReference>
<name>K9YKP0_CYASC</name>
<dbReference type="Proteomes" id="UP000010483">
    <property type="component" value="Chromosome"/>
</dbReference>
<dbReference type="KEGG" id="csn:Cyast_0687"/>
<keyword evidence="1" id="KW-0472">Membrane</keyword>
<dbReference type="AlphaFoldDB" id="K9YKP0"/>